<evidence type="ECO:0000313" key="3">
    <source>
        <dbReference type="EMBL" id="TNC08377.1"/>
    </source>
</evidence>
<dbReference type="SUPFAM" id="SSF111369">
    <property type="entry name" value="HlyD-like secretion proteins"/>
    <property type="match status" value="1"/>
</dbReference>
<keyword evidence="4" id="KW-1185">Reference proteome</keyword>
<dbReference type="Gene3D" id="2.40.50.100">
    <property type="match status" value="1"/>
</dbReference>
<protein>
    <submittedName>
        <fullName evidence="3">Efflux RND transporter periplasmic adaptor subunit</fullName>
    </submittedName>
</protein>
<gene>
    <name evidence="3" type="ORF">FF100_29705</name>
</gene>
<dbReference type="OrthoDB" id="9778796at2"/>
<dbReference type="GO" id="GO:1990281">
    <property type="term" value="C:efflux pump complex"/>
    <property type="evidence" value="ECO:0007669"/>
    <property type="project" value="TreeGrafter"/>
</dbReference>
<reference evidence="3 4" key="1">
    <citation type="submission" date="2019-06" db="EMBL/GenBank/DDBJ databases">
        <title>Genome of Methylobacterium sp. 17Sr1-39.</title>
        <authorList>
            <person name="Seo T."/>
        </authorList>
    </citation>
    <scope>NUCLEOTIDE SEQUENCE [LARGE SCALE GENOMIC DNA]</scope>
    <source>
        <strain evidence="3 4">17Sr1-39</strain>
    </source>
</reference>
<dbReference type="PANTHER" id="PTHR30469:SF15">
    <property type="entry name" value="HLYD FAMILY OF SECRETION PROTEINS"/>
    <property type="match status" value="1"/>
</dbReference>
<evidence type="ECO:0000256" key="2">
    <source>
        <dbReference type="SAM" id="MobiDB-lite"/>
    </source>
</evidence>
<accession>A0A5C4LAP1</accession>
<evidence type="ECO:0000256" key="1">
    <source>
        <dbReference type="ARBA" id="ARBA00009477"/>
    </source>
</evidence>
<dbReference type="AlphaFoldDB" id="A0A5C4LAP1"/>
<name>A0A5C4LAP1_9HYPH</name>
<comment type="caution">
    <text evidence="3">The sequence shown here is derived from an EMBL/GenBank/DDBJ whole genome shotgun (WGS) entry which is preliminary data.</text>
</comment>
<dbReference type="Proteomes" id="UP000305267">
    <property type="component" value="Unassembled WGS sequence"/>
</dbReference>
<dbReference type="EMBL" id="VDDA01000024">
    <property type="protein sequence ID" value="TNC08377.1"/>
    <property type="molecule type" value="Genomic_DNA"/>
</dbReference>
<comment type="similarity">
    <text evidence="1">Belongs to the membrane fusion protein (MFP) (TC 8.A.1) family.</text>
</comment>
<dbReference type="InterPro" id="IPR006143">
    <property type="entry name" value="RND_pump_MFP"/>
</dbReference>
<organism evidence="3 4">
    <name type="scientific">Methylobacterium terricola</name>
    <dbReference type="NCBI Taxonomy" id="2583531"/>
    <lineage>
        <taxon>Bacteria</taxon>
        <taxon>Pseudomonadati</taxon>
        <taxon>Pseudomonadota</taxon>
        <taxon>Alphaproteobacteria</taxon>
        <taxon>Hyphomicrobiales</taxon>
        <taxon>Methylobacteriaceae</taxon>
        <taxon>Methylobacterium</taxon>
    </lineage>
</organism>
<feature type="compositionally biased region" description="Basic residues" evidence="2">
    <location>
        <begin position="1"/>
        <end position="12"/>
    </location>
</feature>
<evidence type="ECO:0000313" key="4">
    <source>
        <dbReference type="Proteomes" id="UP000305267"/>
    </source>
</evidence>
<dbReference type="NCBIfam" id="TIGR01730">
    <property type="entry name" value="RND_mfp"/>
    <property type="match status" value="1"/>
</dbReference>
<feature type="region of interest" description="Disordered" evidence="2">
    <location>
        <begin position="1"/>
        <end position="91"/>
    </location>
</feature>
<proteinExistence type="inferred from homology"/>
<sequence>MPRRPAHRRRRPSGLSQRLRPRSFDGAAVSEGGTSGETRGRFRIRQRCQNRNDPDPHAGSPPVDRSPGDQWWTARRRRPSRSGERAARAGVSPVRPLASEAVSYDALTMPTYAATALAFMRQGCFVRSATVIVLSLAALPALAQPEPPIRGVVRAIRDASVATDLNARIRTLPFREGASFNAGDTLVTFDCDRTEAESRAAEAETAVNRIALDNAQQLDRRHAIGRIEVQAAKARWEKARASAEALRVRVRDCRIVAPFTGRVAEMRAREHEMPVAGQPLLRIVDATALEIDLIVPSAWLAWLRAAAPLEVKVDETGKTYAAKVIRTAAAVDPVSQTIRITAAFAPGDTSAVLPGMSLDASFERPTH</sequence>
<dbReference type="PANTHER" id="PTHR30469">
    <property type="entry name" value="MULTIDRUG RESISTANCE PROTEIN MDTA"/>
    <property type="match status" value="1"/>
</dbReference>
<dbReference type="GO" id="GO:0015562">
    <property type="term" value="F:efflux transmembrane transporter activity"/>
    <property type="evidence" value="ECO:0007669"/>
    <property type="project" value="TreeGrafter"/>
</dbReference>
<dbReference type="Gene3D" id="1.10.287.470">
    <property type="entry name" value="Helix hairpin bin"/>
    <property type="match status" value="1"/>
</dbReference>
<dbReference type="Gene3D" id="2.40.30.170">
    <property type="match status" value="1"/>
</dbReference>